<accession>A0A8B8NTS4</accession>
<feature type="region of interest" description="Disordered" evidence="1">
    <location>
        <begin position="1"/>
        <end position="99"/>
    </location>
</feature>
<feature type="compositionally biased region" description="Basic and acidic residues" evidence="1">
    <location>
        <begin position="1"/>
        <end position="79"/>
    </location>
</feature>
<dbReference type="AlphaFoldDB" id="A0A8B8NTS4"/>
<protein>
    <submittedName>
        <fullName evidence="3 4">ABC transporter F family member 4-like</fullName>
    </submittedName>
</protein>
<organism evidence="2 3">
    <name type="scientific">Rhodamnia argentea</name>
    <dbReference type="NCBI Taxonomy" id="178133"/>
    <lineage>
        <taxon>Eukaryota</taxon>
        <taxon>Viridiplantae</taxon>
        <taxon>Streptophyta</taxon>
        <taxon>Embryophyta</taxon>
        <taxon>Tracheophyta</taxon>
        <taxon>Spermatophyta</taxon>
        <taxon>Magnoliopsida</taxon>
        <taxon>eudicotyledons</taxon>
        <taxon>Gunneridae</taxon>
        <taxon>Pentapetalae</taxon>
        <taxon>rosids</taxon>
        <taxon>malvids</taxon>
        <taxon>Myrtales</taxon>
        <taxon>Myrtaceae</taxon>
        <taxon>Myrtoideae</taxon>
        <taxon>Myrteae</taxon>
        <taxon>Australasian group</taxon>
        <taxon>Rhodamnia</taxon>
    </lineage>
</organism>
<evidence type="ECO:0000313" key="3">
    <source>
        <dbReference type="RefSeq" id="XP_030525926.2"/>
    </source>
</evidence>
<name>A0A8B8NTS4_9MYRT</name>
<evidence type="ECO:0000313" key="5">
    <source>
        <dbReference type="RefSeq" id="XP_048138497.1"/>
    </source>
</evidence>
<dbReference type="RefSeq" id="XP_030525926.2">
    <property type="nucleotide sequence ID" value="XM_030670066.2"/>
</dbReference>
<gene>
    <name evidence="3 4 5" type="primary">LOC115737745</name>
</gene>
<feature type="compositionally biased region" description="Basic residues" evidence="1">
    <location>
        <begin position="80"/>
        <end position="92"/>
    </location>
</feature>
<feature type="region of interest" description="Disordered" evidence="1">
    <location>
        <begin position="135"/>
        <end position="163"/>
    </location>
</feature>
<proteinExistence type="predicted"/>
<dbReference type="GeneID" id="115737745"/>
<dbReference type="Proteomes" id="UP000827889">
    <property type="component" value="Chromosome 7"/>
</dbReference>
<dbReference type="RefSeq" id="XP_030525927.2">
    <property type="nucleotide sequence ID" value="XM_030670067.2"/>
</dbReference>
<keyword evidence="2" id="KW-1185">Reference proteome</keyword>
<accession>A0A8B8NTS1</accession>
<evidence type="ECO:0000256" key="1">
    <source>
        <dbReference type="SAM" id="MobiDB-lite"/>
    </source>
</evidence>
<evidence type="ECO:0000313" key="2">
    <source>
        <dbReference type="Proteomes" id="UP000827889"/>
    </source>
</evidence>
<sequence length="163" mass="18919">MVKQQRAQEAEELHYAEKETRDEDREEIAKDEERVLNKEKKECHDESGDKLEEHEETKKEERSKEIVDGKEQGKEEIKKKDKKKKKKKKNKPKTAEEEEDMYKDIGQLKQKLEKIDGKIEALLEKKAFFSRKLKEAEAGNSETSEKPTLKEVAAADGAIVPPP</sequence>
<dbReference type="RefSeq" id="XP_048138497.1">
    <property type="nucleotide sequence ID" value="XM_048282540.1"/>
</dbReference>
<feature type="compositionally biased region" description="Basic and acidic residues" evidence="1">
    <location>
        <begin position="135"/>
        <end position="149"/>
    </location>
</feature>
<dbReference type="KEGG" id="rarg:115737745"/>
<evidence type="ECO:0000313" key="4">
    <source>
        <dbReference type="RefSeq" id="XP_030525927.2"/>
    </source>
</evidence>
<reference evidence="3 4" key="1">
    <citation type="submission" date="2025-05" db="UniProtKB">
        <authorList>
            <consortium name="RefSeq"/>
        </authorList>
    </citation>
    <scope>IDENTIFICATION</scope>
    <source>
        <tissue evidence="3 4">Leaf</tissue>
    </source>
</reference>